<evidence type="ECO:0000256" key="8">
    <source>
        <dbReference type="ARBA" id="ARBA00022660"/>
    </source>
</evidence>
<dbReference type="EMBL" id="AJWJ01000585">
    <property type="protein sequence ID" value="KAF2069851.1"/>
    <property type="molecule type" value="Genomic_DNA"/>
</dbReference>
<keyword evidence="11" id="KW-0496">Mitochondrion</keyword>
<evidence type="ECO:0000313" key="18">
    <source>
        <dbReference type="Proteomes" id="UP000695562"/>
    </source>
</evidence>
<evidence type="ECO:0000256" key="3">
    <source>
        <dbReference type="ARBA" id="ARBA00004637"/>
    </source>
</evidence>
<evidence type="ECO:0000256" key="4">
    <source>
        <dbReference type="ARBA" id="ARBA00007372"/>
    </source>
</evidence>
<keyword evidence="10" id="KW-0249">Electron transport</keyword>
<comment type="similarity">
    <text evidence="4">Belongs to the complex I NDUFS5 subunit family.</text>
</comment>
<evidence type="ECO:0000256" key="11">
    <source>
        <dbReference type="ARBA" id="ARBA00023128"/>
    </source>
</evidence>
<gene>
    <name evidence="17" type="ORF">CYY_008829</name>
</gene>
<accession>A0A8J4PUK2</accession>
<keyword evidence="18" id="KW-1185">Reference proteome</keyword>
<sequence length="87" mass="9984">MASGFGPWGGVGKCYPMWSDFCTCIYEKPLELCTPYRADYMECISNTKEYKSQLSENYHDGSEARLAKVREAIRRVNEYEPKVGKAE</sequence>
<organism evidence="17 18">
    <name type="scientific">Polysphondylium violaceum</name>
    <dbReference type="NCBI Taxonomy" id="133409"/>
    <lineage>
        <taxon>Eukaryota</taxon>
        <taxon>Amoebozoa</taxon>
        <taxon>Evosea</taxon>
        <taxon>Eumycetozoa</taxon>
        <taxon>Dictyostelia</taxon>
        <taxon>Dictyosteliales</taxon>
        <taxon>Dictyosteliaceae</taxon>
        <taxon>Polysphondylium</taxon>
    </lineage>
</organism>
<evidence type="ECO:0000256" key="5">
    <source>
        <dbReference type="ARBA" id="ARBA00011261"/>
    </source>
</evidence>
<name>A0A8J4PUK2_9MYCE</name>
<keyword evidence="9" id="KW-0999">Mitochondrion inner membrane</keyword>
<dbReference type="CDD" id="cd24141">
    <property type="entry name" value="NDUFS5-like"/>
    <property type="match status" value="1"/>
</dbReference>
<reference evidence="17" key="1">
    <citation type="submission" date="2020-01" db="EMBL/GenBank/DDBJ databases">
        <title>Development of genomics and gene disruption for Polysphondylium violaceum indicates a role for the polyketide synthase stlB in stalk morphogenesis.</title>
        <authorList>
            <person name="Narita B."/>
            <person name="Kawabe Y."/>
            <person name="Kin K."/>
            <person name="Saito T."/>
            <person name="Gibbs R."/>
            <person name="Kuspa A."/>
            <person name="Muzny D."/>
            <person name="Queller D."/>
            <person name="Richards S."/>
            <person name="Strassman J."/>
            <person name="Sucgang R."/>
            <person name="Worley K."/>
            <person name="Schaap P."/>
        </authorList>
    </citation>
    <scope>NUCLEOTIDE SEQUENCE</scope>
    <source>
        <strain evidence="17">QSvi11</strain>
    </source>
</reference>
<evidence type="ECO:0000256" key="9">
    <source>
        <dbReference type="ARBA" id="ARBA00022792"/>
    </source>
</evidence>
<comment type="subcellular location">
    <subcellularLocation>
        <location evidence="3">Mitochondrion inner membrane</location>
        <topology evidence="3">Peripheral membrane protein</topology>
    </subcellularLocation>
    <subcellularLocation>
        <location evidence="2">Mitochondrion intermembrane space</location>
    </subcellularLocation>
</comment>
<evidence type="ECO:0000256" key="12">
    <source>
        <dbReference type="ARBA" id="ARBA00023136"/>
    </source>
</evidence>
<keyword evidence="8" id="KW-0679">Respiratory chain</keyword>
<dbReference type="AlphaFoldDB" id="A0A8J4PUK2"/>
<keyword evidence="12" id="KW-0472">Membrane</keyword>
<comment type="caution">
    <text evidence="17">The sequence shown here is derived from an EMBL/GenBank/DDBJ whole genome shotgun (WGS) entry which is preliminary data.</text>
</comment>
<protein>
    <recommendedName>
        <fullName evidence="6">NADH dehydrogenase [ubiquinone] iron-sulfur protein 5</fullName>
    </recommendedName>
    <alternativeName>
        <fullName evidence="14">Complex I-15 kDa</fullName>
    </alternativeName>
    <alternativeName>
        <fullName evidence="15">NADH-ubiquinone oxidoreductase 15 kDa subunit</fullName>
    </alternativeName>
</protein>
<dbReference type="InterPro" id="IPR019342">
    <property type="entry name" value="NADH_UbQ_OxRdtase_FeS-su5"/>
</dbReference>
<keyword evidence="7" id="KW-0813">Transport</keyword>
<evidence type="ECO:0000256" key="10">
    <source>
        <dbReference type="ARBA" id="ARBA00022982"/>
    </source>
</evidence>
<evidence type="ECO:0000256" key="6">
    <source>
        <dbReference type="ARBA" id="ARBA00013482"/>
    </source>
</evidence>
<evidence type="ECO:0000313" key="17">
    <source>
        <dbReference type="EMBL" id="KAF2069851.1"/>
    </source>
</evidence>
<evidence type="ECO:0000256" key="16">
    <source>
        <dbReference type="PIRSR" id="PIRSR619342-50"/>
    </source>
</evidence>
<feature type="disulfide bond" evidence="16">
    <location>
        <begin position="24"/>
        <end position="33"/>
    </location>
</feature>
<dbReference type="GO" id="GO:0005743">
    <property type="term" value="C:mitochondrial inner membrane"/>
    <property type="evidence" value="ECO:0007669"/>
    <property type="project" value="UniProtKB-SubCell"/>
</dbReference>
<dbReference type="GO" id="GO:0005758">
    <property type="term" value="C:mitochondrial intermembrane space"/>
    <property type="evidence" value="ECO:0007669"/>
    <property type="project" value="UniProtKB-SubCell"/>
</dbReference>
<dbReference type="GO" id="GO:0032981">
    <property type="term" value="P:mitochondrial respiratory chain complex I assembly"/>
    <property type="evidence" value="ECO:0007669"/>
    <property type="project" value="TreeGrafter"/>
</dbReference>
<evidence type="ECO:0000256" key="13">
    <source>
        <dbReference type="ARBA" id="ARBA00023157"/>
    </source>
</evidence>
<evidence type="ECO:0000256" key="15">
    <source>
        <dbReference type="ARBA" id="ARBA00032739"/>
    </source>
</evidence>
<keyword evidence="13 16" id="KW-1015">Disulfide bond</keyword>
<dbReference type="Proteomes" id="UP000695562">
    <property type="component" value="Unassembled WGS sequence"/>
</dbReference>
<evidence type="ECO:0000256" key="7">
    <source>
        <dbReference type="ARBA" id="ARBA00022448"/>
    </source>
</evidence>
<dbReference type="PANTHER" id="PTHR15224:SF1">
    <property type="entry name" value="NADH DEHYDROGENASE [UBIQUINONE] IRON-SULFUR PROTEIN 5"/>
    <property type="match status" value="1"/>
</dbReference>
<comment type="subunit">
    <text evidence="5">Mammalian complex I is composed of 45 different subunits. This is a component of the iron-sulfur (IP) fragment of the enzyme.</text>
</comment>
<evidence type="ECO:0000256" key="2">
    <source>
        <dbReference type="ARBA" id="ARBA00004569"/>
    </source>
</evidence>
<evidence type="ECO:0000256" key="1">
    <source>
        <dbReference type="ARBA" id="ARBA00003195"/>
    </source>
</evidence>
<dbReference type="PANTHER" id="PTHR15224">
    <property type="entry name" value="NADH DEHYDROGENASE [UBIQUINONE] IRON-SULFUR PROTEIN 5"/>
    <property type="match status" value="1"/>
</dbReference>
<evidence type="ECO:0000256" key="14">
    <source>
        <dbReference type="ARBA" id="ARBA00031222"/>
    </source>
</evidence>
<comment type="function">
    <text evidence="1">Accessory subunit of the mitochondrial membrane respiratory chain NADH dehydrogenase (Complex I), that is believed not to be involved in catalysis. Complex I functions in the transfer of electrons from NADH to the respiratory chain. The immediate electron acceptor for the enzyme is believed to be ubiquinone.</text>
</comment>
<dbReference type="OrthoDB" id="9992197at2759"/>
<feature type="disulfide bond" evidence="16">
    <location>
        <begin position="14"/>
        <end position="43"/>
    </location>
</feature>
<proteinExistence type="inferred from homology"/>